<gene>
    <name evidence="2" type="ORF">ABGN05_01055</name>
</gene>
<sequence>MMSITSGWNDYRPTKAGLIWAAAGASILTMVVGFAWGGWVTGGSAQTMAEQASQNAREQLVASICVENFVADADAAANLVALKEESSYQQDDFIEDGGWSNVTAIDEQVTGAADLCAEQLVAMEALPARTLGSDTAPGVIPTTDG</sequence>
<comment type="caution">
    <text evidence="2">The sequence shown here is derived from an EMBL/GenBank/DDBJ whole genome shotgun (WGS) entry which is preliminary data.</text>
</comment>
<protein>
    <submittedName>
        <fullName evidence="2">Uncharacterized protein</fullName>
    </submittedName>
</protein>
<name>A0ABV3SD25_9HYPH</name>
<reference evidence="2 3" key="1">
    <citation type="submission" date="2024-05" db="EMBL/GenBank/DDBJ databases">
        <authorList>
            <person name="Jiang F."/>
        </authorList>
    </citation>
    <scope>NUCLEOTIDE SEQUENCE [LARGE SCALE GENOMIC DNA]</scope>
    <source>
        <strain evidence="2 3">LZ166</strain>
    </source>
</reference>
<evidence type="ECO:0000313" key="2">
    <source>
        <dbReference type="EMBL" id="MEX0404245.1"/>
    </source>
</evidence>
<dbReference type="EMBL" id="JBDPGJ010000001">
    <property type="protein sequence ID" value="MEX0404245.1"/>
    <property type="molecule type" value="Genomic_DNA"/>
</dbReference>
<proteinExistence type="predicted"/>
<dbReference type="Proteomes" id="UP001556692">
    <property type="component" value="Unassembled WGS sequence"/>
</dbReference>
<dbReference type="RefSeq" id="WP_367952140.1">
    <property type="nucleotide sequence ID" value="NZ_JBDPGJ010000001.1"/>
</dbReference>
<evidence type="ECO:0000256" key="1">
    <source>
        <dbReference type="SAM" id="Phobius"/>
    </source>
</evidence>
<keyword evidence="1" id="KW-1133">Transmembrane helix</keyword>
<keyword evidence="1" id="KW-0472">Membrane</keyword>
<feature type="transmembrane region" description="Helical" evidence="1">
    <location>
        <begin position="18"/>
        <end position="39"/>
    </location>
</feature>
<organism evidence="2 3">
    <name type="scientific">Aquibium pacificus</name>
    <dbReference type="NCBI Taxonomy" id="3153579"/>
    <lineage>
        <taxon>Bacteria</taxon>
        <taxon>Pseudomonadati</taxon>
        <taxon>Pseudomonadota</taxon>
        <taxon>Alphaproteobacteria</taxon>
        <taxon>Hyphomicrobiales</taxon>
        <taxon>Phyllobacteriaceae</taxon>
        <taxon>Aquibium</taxon>
    </lineage>
</organism>
<accession>A0ABV3SD25</accession>
<evidence type="ECO:0000313" key="3">
    <source>
        <dbReference type="Proteomes" id="UP001556692"/>
    </source>
</evidence>
<keyword evidence="3" id="KW-1185">Reference proteome</keyword>
<keyword evidence="1" id="KW-0812">Transmembrane</keyword>